<dbReference type="InterPro" id="IPR038601">
    <property type="entry name" value="MttB-like_sf"/>
</dbReference>
<comment type="caution">
    <text evidence="1">The sequence shown here is derived from an EMBL/GenBank/DDBJ whole genome shotgun (WGS) entry which is preliminary data.</text>
</comment>
<sequence>DDELAGITKRLLEGINVNEETIALDVIKKVVSNPKKGVNFLGEPHTRKFTRK</sequence>
<gene>
    <name evidence="1" type="ORF">S01H4_25526</name>
</gene>
<accession>X1AZS2</accession>
<organism evidence="1">
    <name type="scientific">marine sediment metagenome</name>
    <dbReference type="NCBI Taxonomy" id="412755"/>
    <lineage>
        <taxon>unclassified sequences</taxon>
        <taxon>metagenomes</taxon>
        <taxon>ecological metagenomes</taxon>
    </lineage>
</organism>
<reference evidence="1" key="1">
    <citation type="journal article" date="2014" name="Front. Microbiol.">
        <title>High frequency of phylogenetically diverse reductive dehalogenase-homologous genes in deep subseafloor sedimentary metagenomes.</title>
        <authorList>
            <person name="Kawai M."/>
            <person name="Futagami T."/>
            <person name="Toyoda A."/>
            <person name="Takaki Y."/>
            <person name="Nishi S."/>
            <person name="Hori S."/>
            <person name="Arai W."/>
            <person name="Tsubouchi T."/>
            <person name="Morono Y."/>
            <person name="Uchiyama I."/>
            <person name="Ito T."/>
            <person name="Fujiyama A."/>
            <person name="Inagaki F."/>
            <person name="Takami H."/>
        </authorList>
    </citation>
    <scope>NUCLEOTIDE SEQUENCE</scope>
    <source>
        <strain evidence="1">Expedition CK06-06</strain>
    </source>
</reference>
<dbReference type="EMBL" id="BART01012158">
    <property type="protein sequence ID" value="GAG77578.1"/>
    <property type="molecule type" value="Genomic_DNA"/>
</dbReference>
<protein>
    <submittedName>
        <fullName evidence="1">Uncharacterized protein</fullName>
    </submittedName>
</protein>
<feature type="non-terminal residue" evidence="1">
    <location>
        <position position="1"/>
    </location>
</feature>
<proteinExistence type="predicted"/>
<dbReference type="Gene3D" id="3.20.20.480">
    <property type="entry name" value="Trimethylamine methyltransferase-like"/>
    <property type="match status" value="1"/>
</dbReference>
<name>X1AZS2_9ZZZZ</name>
<evidence type="ECO:0000313" key="1">
    <source>
        <dbReference type="EMBL" id="GAG77578.1"/>
    </source>
</evidence>
<dbReference type="AlphaFoldDB" id="X1AZS2"/>